<dbReference type="PANTHER" id="PTHR10544">
    <property type="entry name" value="60S RIBOSOMAL PROTEIN L28"/>
    <property type="match status" value="1"/>
</dbReference>
<organism evidence="1 2">
    <name type="scientific">Canis lupus familiaris</name>
    <name type="common">Dog</name>
    <name type="synonym">Canis familiaris</name>
    <dbReference type="NCBI Taxonomy" id="9615"/>
    <lineage>
        <taxon>Eukaryota</taxon>
        <taxon>Metazoa</taxon>
        <taxon>Chordata</taxon>
        <taxon>Craniata</taxon>
        <taxon>Vertebrata</taxon>
        <taxon>Euteleostomi</taxon>
        <taxon>Mammalia</taxon>
        <taxon>Eutheria</taxon>
        <taxon>Laurasiatheria</taxon>
        <taxon>Carnivora</taxon>
        <taxon>Caniformia</taxon>
        <taxon>Canidae</taxon>
        <taxon>Canis</taxon>
    </lineage>
</organism>
<dbReference type="Gene3D" id="3.30.390.110">
    <property type="match status" value="1"/>
</dbReference>
<reference evidence="1" key="1">
    <citation type="submission" date="2018-10" db="EMBL/GenBank/DDBJ databases">
        <title>De novo assembly of a Great Dane genome.</title>
        <authorList>
            <person name="Kidd J.M."/>
            <person name="Pendleton A.L."/>
            <person name="Shen F."/>
            <person name="Emery S."/>
        </authorList>
    </citation>
    <scope>NUCLEOTIDE SEQUENCE [LARGE SCALE GENOMIC DNA]</scope>
    <source>
        <strain evidence="1">Great Dane</strain>
    </source>
</reference>
<dbReference type="GO" id="GO:0003735">
    <property type="term" value="F:structural constituent of ribosome"/>
    <property type="evidence" value="ECO:0007669"/>
    <property type="project" value="InterPro"/>
</dbReference>
<dbReference type="AlphaFoldDB" id="A0A8C0RY29"/>
<dbReference type="GO" id="GO:0005840">
    <property type="term" value="C:ribosome"/>
    <property type="evidence" value="ECO:0007669"/>
    <property type="project" value="InterPro"/>
</dbReference>
<dbReference type="Ensembl" id="ENSCAFT00040008827.1">
    <property type="protein sequence ID" value="ENSCAFP00040007665.1"/>
    <property type="gene ID" value="ENSCAFG00040004690.1"/>
</dbReference>
<dbReference type="Proteomes" id="UP000694542">
    <property type="component" value="Chromosome 11"/>
</dbReference>
<name>A0A8C0RY29_CANLF</name>
<accession>A0A8C0RY29</accession>
<dbReference type="InterPro" id="IPR002672">
    <property type="entry name" value="Ribosomal_eL28"/>
</dbReference>
<dbReference type="GO" id="GO:0006412">
    <property type="term" value="P:translation"/>
    <property type="evidence" value="ECO:0007669"/>
    <property type="project" value="InterPro"/>
</dbReference>
<protein>
    <recommendedName>
        <fullName evidence="3">60S ribosomal protein L28</fullName>
    </recommendedName>
</protein>
<proteinExistence type="predicted"/>
<sequence>MPAHQWRVMGNCAGFLVRGNKQTYSTEPSHPKAHNSFCNNGLIHCKTVGMELRVGGWGDKDVVVVTKRRSPPAKAYHLLHEDHH</sequence>
<evidence type="ECO:0008006" key="3">
    <source>
        <dbReference type="Google" id="ProtNLM"/>
    </source>
</evidence>
<reference evidence="1" key="2">
    <citation type="submission" date="2025-08" db="UniProtKB">
        <authorList>
            <consortium name="Ensembl"/>
        </authorList>
    </citation>
    <scope>IDENTIFICATION</scope>
</reference>
<evidence type="ECO:0000313" key="2">
    <source>
        <dbReference type="Proteomes" id="UP000694542"/>
    </source>
</evidence>
<evidence type="ECO:0000313" key="1">
    <source>
        <dbReference type="Ensembl" id="ENSCAFP00040007665.1"/>
    </source>
</evidence>